<dbReference type="EMBL" id="JAPNTZ010000021">
    <property type="protein sequence ID" value="MCY1144667.1"/>
    <property type="molecule type" value="Genomic_DNA"/>
</dbReference>
<organism evidence="3 4">
    <name type="scientific">Paractinoplanes pyxinae</name>
    <dbReference type="NCBI Taxonomy" id="2997416"/>
    <lineage>
        <taxon>Bacteria</taxon>
        <taxon>Bacillati</taxon>
        <taxon>Actinomycetota</taxon>
        <taxon>Actinomycetes</taxon>
        <taxon>Micromonosporales</taxon>
        <taxon>Micromonosporaceae</taxon>
        <taxon>Paractinoplanes</taxon>
    </lineage>
</organism>
<sequence>MRTGKVLIAGLMLVLASAGCGARGDDGDGVATAQSGAATAEPTPSQTLDEDAPLKFAQCMREQGLTWFPDPDPNGRTIVKTPKGTDPEKMQAAHEACQKYAPDGGDPGEVDPEMLEQGRKLAKCMRENGVPDFPDPQPDGGIRLERKKDGSGVGPGDPAFDQAEQKCSQFMPDGREKATA</sequence>
<evidence type="ECO:0000313" key="3">
    <source>
        <dbReference type="EMBL" id="MCY1144667.1"/>
    </source>
</evidence>
<proteinExistence type="predicted"/>
<feature type="signal peptide" evidence="2">
    <location>
        <begin position="1"/>
        <end position="22"/>
    </location>
</feature>
<dbReference type="PROSITE" id="PS51257">
    <property type="entry name" value="PROKAR_LIPOPROTEIN"/>
    <property type="match status" value="1"/>
</dbReference>
<evidence type="ECO:0008006" key="5">
    <source>
        <dbReference type="Google" id="ProtNLM"/>
    </source>
</evidence>
<evidence type="ECO:0000256" key="1">
    <source>
        <dbReference type="SAM" id="MobiDB-lite"/>
    </source>
</evidence>
<feature type="region of interest" description="Disordered" evidence="1">
    <location>
        <begin position="126"/>
        <end position="180"/>
    </location>
</feature>
<comment type="caution">
    <text evidence="3">The sequence shown here is derived from an EMBL/GenBank/DDBJ whole genome shotgun (WGS) entry which is preliminary data.</text>
</comment>
<accession>A0ABT4BDQ9</accession>
<evidence type="ECO:0000256" key="2">
    <source>
        <dbReference type="SAM" id="SignalP"/>
    </source>
</evidence>
<dbReference type="Proteomes" id="UP001151002">
    <property type="component" value="Unassembled WGS sequence"/>
</dbReference>
<keyword evidence="4" id="KW-1185">Reference proteome</keyword>
<keyword evidence="2" id="KW-0732">Signal</keyword>
<dbReference type="RefSeq" id="WP_267569247.1">
    <property type="nucleotide sequence ID" value="NZ_JAPNTZ010000021.1"/>
</dbReference>
<feature type="region of interest" description="Disordered" evidence="1">
    <location>
        <begin position="69"/>
        <end position="88"/>
    </location>
</feature>
<reference evidence="3" key="1">
    <citation type="submission" date="2022-11" db="EMBL/GenBank/DDBJ databases">
        <authorList>
            <person name="Somphong A."/>
            <person name="Phongsopitanun W."/>
        </authorList>
    </citation>
    <scope>NUCLEOTIDE SEQUENCE</scope>
    <source>
        <strain evidence="3">Pm04-4</strain>
    </source>
</reference>
<feature type="chain" id="PRO_5046704005" description="Lipoprotein" evidence="2">
    <location>
        <begin position="23"/>
        <end position="180"/>
    </location>
</feature>
<evidence type="ECO:0000313" key="4">
    <source>
        <dbReference type="Proteomes" id="UP001151002"/>
    </source>
</evidence>
<name>A0ABT4BDQ9_9ACTN</name>
<gene>
    <name evidence="3" type="ORF">OWR29_42275</name>
</gene>
<protein>
    <recommendedName>
        <fullName evidence="5">Lipoprotein</fullName>
    </recommendedName>
</protein>